<evidence type="ECO:0000313" key="1">
    <source>
        <dbReference type="EMBL" id="CAB4219344.1"/>
    </source>
</evidence>
<name>A0A6J5SX88_9CAUD</name>
<accession>A0A6J5SX88</accession>
<dbReference type="EMBL" id="LR797477">
    <property type="protein sequence ID" value="CAB4219344.1"/>
    <property type="molecule type" value="Genomic_DNA"/>
</dbReference>
<organism evidence="1">
    <name type="scientific">uncultured Caudovirales phage</name>
    <dbReference type="NCBI Taxonomy" id="2100421"/>
    <lineage>
        <taxon>Viruses</taxon>
        <taxon>Duplodnaviria</taxon>
        <taxon>Heunggongvirae</taxon>
        <taxon>Uroviricota</taxon>
        <taxon>Caudoviricetes</taxon>
        <taxon>Peduoviridae</taxon>
        <taxon>Maltschvirus</taxon>
        <taxon>Maltschvirus maltsch</taxon>
    </lineage>
</organism>
<proteinExistence type="predicted"/>
<protein>
    <submittedName>
        <fullName evidence="1">Uncharacterized protein</fullName>
    </submittedName>
</protein>
<reference evidence="1" key="1">
    <citation type="submission" date="2020-05" db="EMBL/GenBank/DDBJ databases">
        <authorList>
            <person name="Chiriac C."/>
            <person name="Salcher M."/>
            <person name="Ghai R."/>
            <person name="Kavagutti S V."/>
        </authorList>
    </citation>
    <scope>NUCLEOTIDE SEQUENCE</scope>
</reference>
<feature type="non-terminal residue" evidence="1">
    <location>
        <position position="1"/>
    </location>
</feature>
<gene>
    <name evidence="1" type="ORF">UFOVP1614_1</name>
</gene>
<sequence length="103" mass="11724">EWHWRKHVSRASGNEMIALTYYGGLTDPPITEYLPVLNQGYAGNKAMQLLHDIAQRSNATLSGINEAATPLTYLVVQMNESNPPKTISYKRDGKFYKVVKRLW</sequence>